<evidence type="ECO:0000256" key="6">
    <source>
        <dbReference type="SAM" id="Phobius"/>
    </source>
</evidence>
<reference evidence="8 9" key="1">
    <citation type="journal article" date="2015" name="Genome Announc.">
        <title>Draft Genome Sequence and Gene Annotation of the Entomopathogenic Fungus Verticillium hemipterigenum.</title>
        <authorList>
            <person name="Horn F."/>
            <person name="Habel A."/>
            <person name="Scharf D.H."/>
            <person name="Dworschak J."/>
            <person name="Brakhage A.A."/>
            <person name="Guthke R."/>
            <person name="Hertweck C."/>
            <person name="Linde J."/>
        </authorList>
    </citation>
    <scope>NUCLEOTIDE SEQUENCE [LARGE SCALE GENOMIC DNA]</scope>
</reference>
<dbReference type="InterPro" id="IPR036259">
    <property type="entry name" value="MFS_trans_sf"/>
</dbReference>
<feature type="transmembrane region" description="Helical" evidence="6">
    <location>
        <begin position="235"/>
        <end position="253"/>
    </location>
</feature>
<feature type="transmembrane region" description="Helical" evidence="6">
    <location>
        <begin position="307"/>
        <end position="324"/>
    </location>
</feature>
<evidence type="ECO:0000313" key="8">
    <source>
        <dbReference type="EMBL" id="CEJ92278.1"/>
    </source>
</evidence>
<feature type="region of interest" description="Disordered" evidence="5">
    <location>
        <begin position="506"/>
        <end position="559"/>
    </location>
</feature>
<evidence type="ECO:0000313" key="9">
    <source>
        <dbReference type="Proteomes" id="UP000039046"/>
    </source>
</evidence>
<evidence type="ECO:0000256" key="4">
    <source>
        <dbReference type="ARBA" id="ARBA00023136"/>
    </source>
</evidence>
<dbReference type="Gene3D" id="1.20.1250.20">
    <property type="entry name" value="MFS general substrate transporter like domains"/>
    <property type="match status" value="2"/>
</dbReference>
<feature type="transmembrane region" description="Helical" evidence="6">
    <location>
        <begin position="471"/>
        <end position="490"/>
    </location>
</feature>
<comment type="subcellular location">
    <subcellularLocation>
        <location evidence="1">Membrane</location>
        <topology evidence="1">Multi-pass membrane protein</topology>
    </subcellularLocation>
</comment>
<name>A0A0A1TML3_9HYPO</name>
<dbReference type="GO" id="GO:0016020">
    <property type="term" value="C:membrane"/>
    <property type="evidence" value="ECO:0007669"/>
    <property type="project" value="UniProtKB-SubCell"/>
</dbReference>
<feature type="transmembrane region" description="Helical" evidence="6">
    <location>
        <begin position="431"/>
        <end position="451"/>
    </location>
</feature>
<protein>
    <recommendedName>
        <fullName evidence="7">Major facilitator superfamily (MFS) profile domain-containing protein</fullName>
    </recommendedName>
</protein>
<feature type="transmembrane region" description="Helical" evidence="6">
    <location>
        <begin position="344"/>
        <end position="362"/>
    </location>
</feature>
<dbReference type="AlphaFoldDB" id="A0A0A1TML3"/>
<sequence>MAAHSELPMERPTEADEKQQLVDLDKLGRQRPEIFSSTAKEVAFVISMLGALTMADFVIGGFQVVLPFLVGPLEISPETQTWPVSVLTLVAGATLFPLGRVTDMYGGYLVFHGGLLWFTLWTILGGFSQNFTMLVISRAMEGLGAAAFLPAGISLLGRIYRPGPRKNLVFSLYGAIAPLGFWVGLIFGGMAEDLLEWRWFFWLGGIMSGLFCVGSLLTSPKDYIETRRMGVKMDWWGTCTMVPGLLLFVYAITGSSEAANGWATPQIIVTLSLGLIFLAAAVYVEGWVAEAPLIPADIFRVKYMKRMLVCLFISWGVFSIYLYYSNFYITKILHKSALTTAFWFAPWAAGGLVLATMSGFILHILPGRILLIMTATCKILAVLFFALMPENPTYWAWVFPAMLAEAACTDVLWTVSNVFLTTSLPAHRQGLAGALISVSLFLGGAFFLAIADVAKGAFASAGMDLKTQYRNLFWLGVGFAAVAFVVCFFIKIGRADCSSPADRVDDVEVKEPDSDSDASSKLSSSPSGRSVTDSEAEANSIMQGENGVIGLGITNPRAK</sequence>
<evidence type="ECO:0000256" key="3">
    <source>
        <dbReference type="ARBA" id="ARBA00022989"/>
    </source>
</evidence>
<accession>A0A0A1TML3</accession>
<feature type="transmembrane region" description="Helical" evidence="6">
    <location>
        <begin position="42"/>
        <end position="69"/>
    </location>
</feature>
<evidence type="ECO:0000256" key="2">
    <source>
        <dbReference type="ARBA" id="ARBA00022692"/>
    </source>
</evidence>
<dbReference type="PANTHER" id="PTHR42718">
    <property type="entry name" value="MAJOR FACILITATOR SUPERFAMILY MULTIDRUG TRANSPORTER MFSC"/>
    <property type="match status" value="1"/>
</dbReference>
<dbReference type="Pfam" id="PF07690">
    <property type="entry name" value="MFS_1"/>
    <property type="match status" value="1"/>
</dbReference>
<feature type="transmembrane region" description="Helical" evidence="6">
    <location>
        <begin position="105"/>
        <end position="124"/>
    </location>
</feature>
<dbReference type="OrthoDB" id="5086884at2759"/>
<keyword evidence="2 6" id="KW-0812">Transmembrane</keyword>
<dbReference type="Proteomes" id="UP000039046">
    <property type="component" value="Unassembled WGS sequence"/>
</dbReference>
<dbReference type="GO" id="GO:0022857">
    <property type="term" value="F:transmembrane transporter activity"/>
    <property type="evidence" value="ECO:0007669"/>
    <property type="project" value="InterPro"/>
</dbReference>
<keyword evidence="4 6" id="KW-0472">Membrane</keyword>
<gene>
    <name evidence="8" type="ORF">VHEMI07938</name>
</gene>
<evidence type="ECO:0000256" key="1">
    <source>
        <dbReference type="ARBA" id="ARBA00004141"/>
    </source>
</evidence>
<feature type="transmembrane region" description="Helical" evidence="6">
    <location>
        <begin position="81"/>
        <end position="98"/>
    </location>
</feature>
<organism evidence="8 9">
    <name type="scientific">[Torrubiella] hemipterigena</name>
    <dbReference type="NCBI Taxonomy" id="1531966"/>
    <lineage>
        <taxon>Eukaryota</taxon>
        <taxon>Fungi</taxon>
        <taxon>Dikarya</taxon>
        <taxon>Ascomycota</taxon>
        <taxon>Pezizomycotina</taxon>
        <taxon>Sordariomycetes</taxon>
        <taxon>Hypocreomycetidae</taxon>
        <taxon>Hypocreales</taxon>
        <taxon>Clavicipitaceae</taxon>
        <taxon>Clavicipitaceae incertae sedis</taxon>
        <taxon>'Torrubiella' clade</taxon>
    </lineage>
</organism>
<keyword evidence="3 6" id="KW-1133">Transmembrane helix</keyword>
<feature type="transmembrane region" description="Helical" evidence="6">
    <location>
        <begin position="394"/>
        <end position="419"/>
    </location>
</feature>
<evidence type="ECO:0000256" key="5">
    <source>
        <dbReference type="SAM" id="MobiDB-lite"/>
    </source>
</evidence>
<feature type="domain" description="Major facilitator superfamily (MFS) profile" evidence="7">
    <location>
        <begin position="42"/>
        <end position="495"/>
    </location>
</feature>
<dbReference type="HOGENOM" id="CLU_000960_27_2_1"/>
<feature type="compositionally biased region" description="Low complexity" evidence="5">
    <location>
        <begin position="517"/>
        <end position="530"/>
    </location>
</feature>
<dbReference type="InterPro" id="IPR011701">
    <property type="entry name" value="MFS"/>
</dbReference>
<dbReference type="PROSITE" id="PS50850">
    <property type="entry name" value="MFS"/>
    <property type="match status" value="1"/>
</dbReference>
<keyword evidence="9" id="KW-1185">Reference proteome</keyword>
<feature type="transmembrane region" description="Helical" evidence="6">
    <location>
        <begin position="168"/>
        <end position="187"/>
    </location>
</feature>
<evidence type="ECO:0000259" key="7">
    <source>
        <dbReference type="PROSITE" id="PS50850"/>
    </source>
</evidence>
<feature type="transmembrane region" description="Helical" evidence="6">
    <location>
        <begin position="369"/>
        <end position="388"/>
    </location>
</feature>
<feature type="transmembrane region" description="Helical" evidence="6">
    <location>
        <begin position="265"/>
        <end position="286"/>
    </location>
</feature>
<dbReference type="EMBL" id="CDHN01000004">
    <property type="protein sequence ID" value="CEJ92278.1"/>
    <property type="molecule type" value="Genomic_DNA"/>
</dbReference>
<proteinExistence type="predicted"/>
<dbReference type="PANTHER" id="PTHR42718:SF11">
    <property type="entry name" value="MAJOR FACILITATOR SUPERFAMILY (MFS) PROFILE DOMAIN-CONTAINING PROTEIN"/>
    <property type="match status" value="1"/>
</dbReference>
<feature type="transmembrane region" description="Helical" evidence="6">
    <location>
        <begin position="136"/>
        <end position="156"/>
    </location>
</feature>
<dbReference type="InterPro" id="IPR020846">
    <property type="entry name" value="MFS_dom"/>
</dbReference>
<feature type="transmembrane region" description="Helical" evidence="6">
    <location>
        <begin position="199"/>
        <end position="219"/>
    </location>
</feature>
<dbReference type="SUPFAM" id="SSF103473">
    <property type="entry name" value="MFS general substrate transporter"/>
    <property type="match status" value="1"/>
</dbReference>